<keyword evidence="2" id="KW-0812">Transmembrane</keyword>
<name>A0A1E1WE05_PECGO</name>
<feature type="region of interest" description="Disordered" evidence="1">
    <location>
        <begin position="1"/>
        <end position="82"/>
    </location>
</feature>
<proteinExistence type="predicted"/>
<organism evidence="3">
    <name type="scientific">Pectinophora gossypiella</name>
    <name type="common">Cotton pink bollworm</name>
    <name type="synonym">Depressaria gossypiella</name>
    <dbReference type="NCBI Taxonomy" id="13191"/>
    <lineage>
        <taxon>Eukaryota</taxon>
        <taxon>Metazoa</taxon>
        <taxon>Ecdysozoa</taxon>
        <taxon>Arthropoda</taxon>
        <taxon>Hexapoda</taxon>
        <taxon>Insecta</taxon>
        <taxon>Pterygota</taxon>
        <taxon>Neoptera</taxon>
        <taxon>Endopterygota</taxon>
        <taxon>Lepidoptera</taxon>
        <taxon>Glossata</taxon>
        <taxon>Ditrysia</taxon>
        <taxon>Gelechioidea</taxon>
        <taxon>Gelechiidae</taxon>
        <taxon>Apatetrinae</taxon>
        <taxon>Pectinophora</taxon>
    </lineage>
</organism>
<evidence type="ECO:0000256" key="2">
    <source>
        <dbReference type="SAM" id="Phobius"/>
    </source>
</evidence>
<feature type="compositionally biased region" description="Acidic residues" evidence="1">
    <location>
        <begin position="23"/>
        <end position="39"/>
    </location>
</feature>
<evidence type="ECO:0000256" key="1">
    <source>
        <dbReference type="SAM" id="MobiDB-lite"/>
    </source>
</evidence>
<keyword evidence="2" id="KW-0472">Membrane</keyword>
<dbReference type="OrthoDB" id="7493758at2759"/>
<reference evidence="3" key="1">
    <citation type="submission" date="2015-09" db="EMBL/GenBank/DDBJ databases">
        <title>De novo assembly of Pectinophora gossypiella (Pink Bollworm) gut transcriptome.</title>
        <authorList>
            <person name="Tassone E.E."/>
        </authorList>
    </citation>
    <scope>NUCLEOTIDE SEQUENCE</scope>
</reference>
<gene>
    <name evidence="3" type="ORF">g.13793</name>
</gene>
<protein>
    <submittedName>
        <fullName evidence="3">Uncharacterized protein</fullName>
    </submittedName>
</protein>
<keyword evidence="2" id="KW-1133">Transmembrane helix</keyword>
<feature type="compositionally biased region" description="Acidic residues" evidence="1">
    <location>
        <begin position="48"/>
        <end position="79"/>
    </location>
</feature>
<feature type="compositionally biased region" description="Acidic residues" evidence="1">
    <location>
        <begin position="1"/>
        <end position="14"/>
    </location>
</feature>
<feature type="transmembrane region" description="Helical" evidence="2">
    <location>
        <begin position="86"/>
        <end position="110"/>
    </location>
</feature>
<dbReference type="EMBL" id="GDQN01005865">
    <property type="protein sequence ID" value="JAT85189.1"/>
    <property type="molecule type" value="Transcribed_RNA"/>
</dbReference>
<evidence type="ECO:0000313" key="3">
    <source>
        <dbReference type="EMBL" id="JAT85189.1"/>
    </source>
</evidence>
<dbReference type="AlphaFoldDB" id="A0A1E1WE05"/>
<feature type="non-terminal residue" evidence="3">
    <location>
        <position position="1"/>
    </location>
</feature>
<sequence length="159" mass="15693">EGDGGEDDSGEGDSGEGNGGEGDGGEENGGEGDGGEGDGGEGNGGEGDGGDEDGGNGDGGEGDGGEGDGGEGDSGDGTDDPSFWNVWTIVLVSVGSATVVGLVVVSAYYIGKMSGKKDVSTEDAISDIEAPRIIPRVKNARPQYERFGGSDYGNTTYNR</sequence>
<accession>A0A1E1WE05</accession>